<dbReference type="GO" id="GO:0047617">
    <property type="term" value="F:fatty acyl-CoA hydrolase activity"/>
    <property type="evidence" value="ECO:0007669"/>
    <property type="project" value="TreeGrafter"/>
</dbReference>
<accession>A0A6J4Q3M9</accession>
<dbReference type="InterPro" id="IPR006684">
    <property type="entry name" value="YbgC/YbaW"/>
</dbReference>
<comment type="similarity">
    <text evidence="1">Belongs to the 4-hydroxybenzoyl-CoA thioesterase family.</text>
</comment>
<keyword evidence="2" id="KW-0378">Hydrolase</keyword>
<dbReference type="Pfam" id="PF13279">
    <property type="entry name" value="4HBT_2"/>
    <property type="match status" value="1"/>
</dbReference>
<evidence type="ECO:0000313" key="3">
    <source>
        <dbReference type="EMBL" id="CAA9433856.1"/>
    </source>
</evidence>
<dbReference type="InterPro" id="IPR050563">
    <property type="entry name" value="4-hydroxybenzoyl-CoA_TE"/>
</dbReference>
<dbReference type="InterPro" id="IPR029069">
    <property type="entry name" value="HotDog_dom_sf"/>
</dbReference>
<protein>
    <submittedName>
        <fullName evidence="3">4-hydroxybenzoyl-CoA thioesterase family active site</fullName>
    </submittedName>
</protein>
<dbReference type="CDD" id="cd00586">
    <property type="entry name" value="4HBT"/>
    <property type="match status" value="1"/>
</dbReference>
<gene>
    <name evidence="3" type="ORF">AVDCRST_MAG80-765</name>
</gene>
<dbReference type="SUPFAM" id="SSF54637">
    <property type="entry name" value="Thioesterase/thiol ester dehydrase-isomerase"/>
    <property type="match status" value="1"/>
</dbReference>
<evidence type="ECO:0000256" key="2">
    <source>
        <dbReference type="ARBA" id="ARBA00022801"/>
    </source>
</evidence>
<dbReference type="PIRSF" id="PIRSF003230">
    <property type="entry name" value="YbgC"/>
    <property type="match status" value="1"/>
</dbReference>
<dbReference type="EMBL" id="CADCVC010000064">
    <property type="protein sequence ID" value="CAA9433856.1"/>
    <property type="molecule type" value="Genomic_DNA"/>
</dbReference>
<organism evidence="3">
    <name type="scientific">uncultured Rubrobacteraceae bacterium</name>
    <dbReference type="NCBI Taxonomy" id="349277"/>
    <lineage>
        <taxon>Bacteria</taxon>
        <taxon>Bacillati</taxon>
        <taxon>Actinomycetota</taxon>
        <taxon>Rubrobacteria</taxon>
        <taxon>Rubrobacterales</taxon>
        <taxon>Rubrobacteraceae</taxon>
        <taxon>environmental samples</taxon>
    </lineage>
</organism>
<sequence length="94" mass="10818">MGFSYREMEKQGYGFVVIEAHVFYKRPAFFDDELVLRTELVELKRASLSFGYEILRGEEVLVTGQTRHSCVELATGRPSRIPREFVARVSGDRS</sequence>
<reference evidence="3" key="1">
    <citation type="submission" date="2020-02" db="EMBL/GenBank/DDBJ databases">
        <authorList>
            <person name="Meier V. D."/>
        </authorList>
    </citation>
    <scope>NUCLEOTIDE SEQUENCE</scope>
    <source>
        <strain evidence="3">AVDCRST_MAG80</strain>
    </source>
</reference>
<proteinExistence type="inferred from homology"/>
<dbReference type="Gene3D" id="3.10.129.10">
    <property type="entry name" value="Hotdog Thioesterase"/>
    <property type="match status" value="1"/>
</dbReference>
<name>A0A6J4Q3M9_9ACTN</name>
<dbReference type="PANTHER" id="PTHR31793">
    <property type="entry name" value="4-HYDROXYBENZOYL-COA THIOESTERASE FAMILY MEMBER"/>
    <property type="match status" value="1"/>
</dbReference>
<evidence type="ECO:0000256" key="1">
    <source>
        <dbReference type="ARBA" id="ARBA00005953"/>
    </source>
</evidence>
<dbReference type="PANTHER" id="PTHR31793:SF27">
    <property type="entry name" value="NOVEL THIOESTERASE SUPERFAMILY DOMAIN AND SAPOSIN A-TYPE DOMAIN CONTAINING PROTEIN (0610012H03RIK)"/>
    <property type="match status" value="1"/>
</dbReference>
<dbReference type="AlphaFoldDB" id="A0A6J4Q3M9"/>